<dbReference type="InterPro" id="IPR015883">
    <property type="entry name" value="Glyco_hydro_20_cat"/>
</dbReference>
<accession>A0A8H7PR58</accession>
<dbReference type="SUPFAM" id="SSF55545">
    <property type="entry name" value="beta-N-acetylhexosaminidase-like domain"/>
    <property type="match status" value="1"/>
</dbReference>
<evidence type="ECO:0000256" key="3">
    <source>
        <dbReference type="ARBA" id="ARBA00012663"/>
    </source>
</evidence>
<dbReference type="InterPro" id="IPR017853">
    <property type="entry name" value="GH"/>
</dbReference>
<keyword evidence="7" id="KW-0732">Signal</keyword>
<feature type="domain" description="Glycoside hydrolase family 20 catalytic" evidence="8">
    <location>
        <begin position="172"/>
        <end position="470"/>
    </location>
</feature>
<keyword evidence="4" id="KW-0378">Hydrolase</keyword>
<dbReference type="InterPro" id="IPR029018">
    <property type="entry name" value="Hex-like_dom2"/>
</dbReference>
<evidence type="ECO:0000313" key="10">
    <source>
        <dbReference type="EMBL" id="KAG2178797.1"/>
    </source>
</evidence>
<dbReference type="InterPro" id="IPR013320">
    <property type="entry name" value="ConA-like_dom_sf"/>
</dbReference>
<feature type="domain" description="Beta-hexosaminidase bacterial type N-terminal" evidence="9">
    <location>
        <begin position="29"/>
        <end position="169"/>
    </location>
</feature>
<evidence type="ECO:0000256" key="5">
    <source>
        <dbReference type="ARBA" id="ARBA00023295"/>
    </source>
</evidence>
<evidence type="ECO:0000259" key="9">
    <source>
        <dbReference type="Pfam" id="PF02838"/>
    </source>
</evidence>
<dbReference type="Gene3D" id="3.20.20.80">
    <property type="entry name" value="Glycosidases"/>
    <property type="match status" value="1"/>
</dbReference>
<dbReference type="InterPro" id="IPR025705">
    <property type="entry name" value="Beta_hexosaminidase_sua/sub"/>
</dbReference>
<dbReference type="PANTHER" id="PTHR43678">
    <property type="entry name" value="PUTATIVE (AFU_ORTHOLOGUE AFUA_2G00640)-RELATED"/>
    <property type="match status" value="1"/>
</dbReference>
<evidence type="ECO:0000256" key="6">
    <source>
        <dbReference type="PIRSR" id="PIRSR625705-1"/>
    </source>
</evidence>
<keyword evidence="5" id="KW-0326">Glycosidase</keyword>
<dbReference type="PRINTS" id="PR00738">
    <property type="entry name" value="GLHYDRLASE20"/>
</dbReference>
<sequence length="728" mass="80134">MKVLGNWCTIFGVLSLAIASQAAPKNNQPVVVPSLKTWTSGSGHVQLTHASRIVVDSNYQSENDQASRMENPANLKDIAATLADDLKTISSLDLSVVVGKPRNGDIYLELGELKNQTSDEAYLMKIATSSITVTGPTSRAVYYGTRSMLQILVQSNGKDTLPAGETLDWPTYPIRGFFLDDARKYFPLYFLKDYIRFMGWFKLNTFHLHLNDNDFLSSPTDPTWKTKYAGFRLKTDNPALSGLARGEDQWYTQSEFRDFQDFAKANAMTILPEFDSPAHSLAFVQFKPEIGAYPVLDNSYLDLNKTIAFTFMESVWDEFAPWFDSKTLHIGADEYPASQAVQFRKYVNTIARYIWEKHGKRAQVWGTGIEFDPANKSSIDNNITISHWANWEDNPANITLDGFEVINVNDGGPCSTYIVPKSGGSGDSINDVNFLTEYNPPIFGAGYNLKTPEQLSKLLGGMFAVWFGLMTGDAKPDNLGNSTTKWETHSIVGNTMATISQIVWNGSQKDADPDSFFTNVEAVTQGPVNLKLEIPTKGDMIIDYDLKGGNGNVLQDSSGNGYNAKLSNINRVGQGNSSALAFSGPSSQATINLGTKGFKSTLAMQITIKNTKLQTLLSSDQGQLQLSQSQISISNDNYTYTVDFNTTLSKTTNIAITSESYPIGSKLYLDGKFHGNFTYLIPRTKSIVPMGLVTPLDVLGGGFEGSLSAFQIYNHVLSQSEISKLAKA</sequence>
<dbReference type="GO" id="GO:0004563">
    <property type="term" value="F:beta-N-acetylhexosaminidase activity"/>
    <property type="evidence" value="ECO:0007669"/>
    <property type="project" value="UniProtKB-EC"/>
</dbReference>
<dbReference type="InterPro" id="IPR015882">
    <property type="entry name" value="HEX_bac_N"/>
</dbReference>
<feature type="chain" id="PRO_5034866532" description="beta-N-acetylhexosaminidase" evidence="7">
    <location>
        <begin position="23"/>
        <end position="728"/>
    </location>
</feature>
<dbReference type="SUPFAM" id="SSF51445">
    <property type="entry name" value="(Trans)glycosidases"/>
    <property type="match status" value="1"/>
</dbReference>
<dbReference type="OrthoDB" id="428480at2759"/>
<comment type="caution">
    <text evidence="10">The sequence shown here is derived from an EMBL/GenBank/DDBJ whole genome shotgun (WGS) entry which is preliminary data.</text>
</comment>
<dbReference type="Pfam" id="PF00728">
    <property type="entry name" value="Glyco_hydro_20"/>
    <property type="match status" value="1"/>
</dbReference>
<protein>
    <recommendedName>
        <fullName evidence="3">beta-N-acetylhexosaminidase</fullName>
        <ecNumber evidence="3">3.2.1.52</ecNumber>
    </recommendedName>
</protein>
<evidence type="ECO:0000256" key="2">
    <source>
        <dbReference type="ARBA" id="ARBA00006285"/>
    </source>
</evidence>
<dbReference type="GO" id="GO:0005975">
    <property type="term" value="P:carbohydrate metabolic process"/>
    <property type="evidence" value="ECO:0007669"/>
    <property type="project" value="InterPro"/>
</dbReference>
<dbReference type="InterPro" id="IPR052764">
    <property type="entry name" value="GH20_Enzymes"/>
</dbReference>
<organism evidence="10 11">
    <name type="scientific">Mortierella isabellina</name>
    <name type="common">Filamentous fungus</name>
    <name type="synonym">Umbelopsis isabellina</name>
    <dbReference type="NCBI Taxonomy" id="91625"/>
    <lineage>
        <taxon>Eukaryota</taxon>
        <taxon>Fungi</taxon>
        <taxon>Fungi incertae sedis</taxon>
        <taxon>Mucoromycota</taxon>
        <taxon>Mucoromycotina</taxon>
        <taxon>Umbelopsidomycetes</taxon>
        <taxon>Umbelopsidales</taxon>
        <taxon>Umbelopsidaceae</taxon>
        <taxon>Umbelopsis</taxon>
    </lineage>
</organism>
<evidence type="ECO:0000256" key="4">
    <source>
        <dbReference type="ARBA" id="ARBA00022801"/>
    </source>
</evidence>
<dbReference type="Proteomes" id="UP000654370">
    <property type="component" value="Unassembled WGS sequence"/>
</dbReference>
<name>A0A8H7PR58_MORIS</name>
<comment type="similarity">
    <text evidence="2">Belongs to the glycosyl hydrolase 20 family.</text>
</comment>
<dbReference type="EC" id="3.2.1.52" evidence="3"/>
<dbReference type="Gene3D" id="2.60.120.200">
    <property type="match status" value="1"/>
</dbReference>
<dbReference type="EMBL" id="JAEPQZ010000007">
    <property type="protein sequence ID" value="KAG2178797.1"/>
    <property type="molecule type" value="Genomic_DNA"/>
</dbReference>
<reference evidence="10" key="1">
    <citation type="submission" date="2020-12" db="EMBL/GenBank/DDBJ databases">
        <title>Metabolic potential, ecology and presence of endohyphal bacteria is reflected in genomic diversity of Mucoromycotina.</title>
        <authorList>
            <person name="Muszewska A."/>
            <person name="Okrasinska A."/>
            <person name="Steczkiewicz K."/>
            <person name="Drgas O."/>
            <person name="Orlowska M."/>
            <person name="Perlinska-Lenart U."/>
            <person name="Aleksandrzak-Piekarczyk T."/>
            <person name="Szatraj K."/>
            <person name="Zielenkiewicz U."/>
            <person name="Pilsyk S."/>
            <person name="Malc E."/>
            <person name="Mieczkowski P."/>
            <person name="Kruszewska J.S."/>
            <person name="Biernat P."/>
            <person name="Pawlowska J."/>
        </authorList>
    </citation>
    <scope>NUCLEOTIDE SEQUENCE</scope>
    <source>
        <strain evidence="10">WA0000067209</strain>
    </source>
</reference>
<dbReference type="CDD" id="cd06564">
    <property type="entry name" value="GH20_DspB_LnbB-like"/>
    <property type="match status" value="1"/>
</dbReference>
<proteinExistence type="inferred from homology"/>
<gene>
    <name evidence="10" type="ORF">INT43_001643</name>
</gene>
<feature type="signal peptide" evidence="7">
    <location>
        <begin position="1"/>
        <end position="22"/>
    </location>
</feature>
<comment type="catalytic activity">
    <reaction evidence="1">
        <text>Hydrolysis of terminal non-reducing N-acetyl-D-hexosamine residues in N-acetyl-beta-D-hexosaminides.</text>
        <dbReference type="EC" id="3.2.1.52"/>
    </reaction>
</comment>
<keyword evidence="11" id="KW-1185">Reference proteome</keyword>
<dbReference type="Gene3D" id="3.30.379.10">
    <property type="entry name" value="Chitobiase/beta-hexosaminidase domain 2-like"/>
    <property type="match status" value="1"/>
</dbReference>
<evidence type="ECO:0000313" key="11">
    <source>
        <dbReference type="Proteomes" id="UP000654370"/>
    </source>
</evidence>
<dbReference type="SUPFAM" id="SSF49899">
    <property type="entry name" value="Concanavalin A-like lectins/glucanases"/>
    <property type="match status" value="1"/>
</dbReference>
<evidence type="ECO:0000259" key="8">
    <source>
        <dbReference type="Pfam" id="PF00728"/>
    </source>
</evidence>
<evidence type="ECO:0000256" key="7">
    <source>
        <dbReference type="SAM" id="SignalP"/>
    </source>
</evidence>
<dbReference type="AlphaFoldDB" id="A0A8H7PR58"/>
<evidence type="ECO:0000256" key="1">
    <source>
        <dbReference type="ARBA" id="ARBA00001231"/>
    </source>
</evidence>
<feature type="active site" description="Proton donor" evidence="6">
    <location>
        <position position="334"/>
    </location>
</feature>
<dbReference type="Pfam" id="PF02838">
    <property type="entry name" value="Glyco_hydro_20b"/>
    <property type="match status" value="1"/>
</dbReference>
<dbReference type="PANTHER" id="PTHR43678:SF1">
    <property type="entry name" value="BETA-N-ACETYLHEXOSAMINIDASE"/>
    <property type="match status" value="1"/>
</dbReference>